<accession>A0A524RPM5</accession>
<name>A0A524RPM5_9CHRO</name>
<evidence type="ECO:0000313" key="2">
    <source>
        <dbReference type="EMBL" id="TGG93771.1"/>
    </source>
</evidence>
<organism evidence="2 3">
    <name type="scientific">Aphanocapsa feldmannii 277cV</name>
    <dbReference type="NCBI Taxonomy" id="2507553"/>
    <lineage>
        <taxon>Bacteria</taxon>
        <taxon>Bacillati</taxon>
        <taxon>Cyanobacteriota</taxon>
        <taxon>Cyanophyceae</taxon>
        <taxon>Oscillatoriophycideae</taxon>
        <taxon>Chroococcales</taxon>
        <taxon>Microcystaceae</taxon>
        <taxon>Aphanocapsa</taxon>
    </lineage>
</organism>
<gene>
    <name evidence="2" type="ORF">ERJ67_03890</name>
</gene>
<protein>
    <submittedName>
        <fullName evidence="2">PepSY domain-containing protein</fullName>
    </submittedName>
</protein>
<keyword evidence="1" id="KW-0472">Membrane</keyword>
<sequence length="101" mass="11714">MNRVAWLRRWHGRIGPLLVLPLLNSAVTGVSYRIAKDWFGLERDRVHWLMALHEGEWLGQRGETLVVLLNGLGLVWMLATGSSLAWQSLRRGWQKNRESLR</sequence>
<keyword evidence="1" id="KW-1133">Transmembrane helix</keyword>
<dbReference type="Proteomes" id="UP000317990">
    <property type="component" value="Unassembled WGS sequence"/>
</dbReference>
<reference evidence="2 3" key="1">
    <citation type="journal article" date="2019" name="mSystems">
        <title>Life at home and on the roam: Genomic adaptions reflect the dual lifestyle of an intracellular, facultative symbiont.</title>
        <authorList>
            <person name="Burgsdorf I."/>
        </authorList>
    </citation>
    <scope>NUCLEOTIDE SEQUENCE [LARGE SCALE GENOMIC DNA]</scope>
    <source>
        <strain evidence="2">277cV</strain>
    </source>
</reference>
<keyword evidence="1" id="KW-0812">Transmembrane</keyword>
<proteinExistence type="predicted"/>
<evidence type="ECO:0000313" key="3">
    <source>
        <dbReference type="Proteomes" id="UP000317990"/>
    </source>
</evidence>
<feature type="transmembrane region" description="Helical" evidence="1">
    <location>
        <begin position="65"/>
        <end position="86"/>
    </location>
</feature>
<comment type="caution">
    <text evidence="2">The sequence shown here is derived from an EMBL/GenBank/DDBJ whole genome shotgun (WGS) entry which is preliminary data.</text>
</comment>
<evidence type="ECO:0000256" key="1">
    <source>
        <dbReference type="SAM" id="Phobius"/>
    </source>
</evidence>
<feature type="transmembrane region" description="Helical" evidence="1">
    <location>
        <begin position="12"/>
        <end position="35"/>
    </location>
</feature>
<dbReference type="EMBL" id="SRMO01000050">
    <property type="protein sequence ID" value="TGG93771.1"/>
    <property type="molecule type" value="Genomic_DNA"/>
</dbReference>
<dbReference type="AlphaFoldDB" id="A0A524RPM5"/>